<sequence>MFDFYKSFEANTKLAREVTAQVGSATMEFTKAVTEVNTRLAETFKTQAVEAYKGLESFKFPGLDAVTKTSKKSAE</sequence>
<proteinExistence type="predicted"/>
<gene>
    <name evidence="1" type="ORF">UFOVP71_298</name>
</gene>
<protein>
    <recommendedName>
        <fullName evidence="2">Phasin family protein</fullName>
    </recommendedName>
</protein>
<accession>A0A6J5TDN9</accession>
<organism evidence="1">
    <name type="scientific">uncultured Caudovirales phage</name>
    <dbReference type="NCBI Taxonomy" id="2100421"/>
    <lineage>
        <taxon>Viruses</taxon>
        <taxon>Duplodnaviria</taxon>
        <taxon>Heunggongvirae</taxon>
        <taxon>Uroviricota</taxon>
        <taxon>Caudoviricetes</taxon>
        <taxon>Peduoviridae</taxon>
        <taxon>Maltschvirus</taxon>
        <taxon>Maltschvirus maltsch</taxon>
    </lineage>
</organism>
<name>A0A6J5TDN9_9CAUD</name>
<reference evidence="1" key="1">
    <citation type="submission" date="2020-05" db="EMBL/GenBank/DDBJ databases">
        <authorList>
            <person name="Chiriac C."/>
            <person name="Salcher M."/>
            <person name="Ghai R."/>
            <person name="Kavagutti S V."/>
        </authorList>
    </citation>
    <scope>NUCLEOTIDE SEQUENCE</scope>
</reference>
<evidence type="ECO:0000313" key="1">
    <source>
        <dbReference type="EMBL" id="CAB4241760.1"/>
    </source>
</evidence>
<dbReference type="EMBL" id="LR797824">
    <property type="protein sequence ID" value="CAB4241760.1"/>
    <property type="molecule type" value="Genomic_DNA"/>
</dbReference>
<evidence type="ECO:0008006" key="2">
    <source>
        <dbReference type="Google" id="ProtNLM"/>
    </source>
</evidence>